<sequence length="294" mass="30276">VYAMRMSSVLFATPARIDPAMSRRSPVVTASLVDPSALYSLSTSAADAGGSSMLALLAGSALVAGLLYHTYQVKAHRQTSLASVGGVASPFGSSFNSVRQEATRLPSAAVAGAMAAPSAAPAAPIELSPLEEQEEASGPAYQTRLAEIQASSLGDVKRRVVSIGEAYQSKVGELWSSYAKRQAVASPVIAESAGSPRAPVEETITLDVLPKVRGPSVAAPSWRQLCSAGWQTPCTSWGSASGALLDRLAALQAGLTHDAAGRELGFLQALKAALRQLLKGPPPSKGEQRQALGA</sequence>
<feature type="non-terminal residue" evidence="1">
    <location>
        <position position="1"/>
    </location>
</feature>
<evidence type="ECO:0000313" key="1">
    <source>
        <dbReference type="EMBL" id="RMZ55654.1"/>
    </source>
</evidence>
<organism evidence="1 2">
    <name type="scientific">Auxenochlorella protothecoides</name>
    <name type="common">Green microalga</name>
    <name type="synonym">Chlorella protothecoides</name>
    <dbReference type="NCBI Taxonomy" id="3075"/>
    <lineage>
        <taxon>Eukaryota</taxon>
        <taxon>Viridiplantae</taxon>
        <taxon>Chlorophyta</taxon>
        <taxon>core chlorophytes</taxon>
        <taxon>Trebouxiophyceae</taxon>
        <taxon>Chlorellales</taxon>
        <taxon>Chlorellaceae</taxon>
        <taxon>Auxenochlorella</taxon>
    </lineage>
</organism>
<dbReference type="EMBL" id="QOKY01000160">
    <property type="protein sequence ID" value="RMZ55654.1"/>
    <property type="molecule type" value="Genomic_DNA"/>
</dbReference>
<name>A0A3M7L0P9_AUXPR</name>
<gene>
    <name evidence="1" type="ORF">APUTEX25_000237</name>
</gene>
<evidence type="ECO:0000313" key="2">
    <source>
        <dbReference type="Proteomes" id="UP000279271"/>
    </source>
</evidence>
<accession>A0A3M7L0P9</accession>
<dbReference type="Proteomes" id="UP000279271">
    <property type="component" value="Unassembled WGS sequence"/>
</dbReference>
<comment type="caution">
    <text evidence="1">The sequence shown here is derived from an EMBL/GenBank/DDBJ whole genome shotgun (WGS) entry which is preliminary data.</text>
</comment>
<reference evidence="2" key="1">
    <citation type="journal article" date="2018" name="Algal Res.">
        <title>Characterization of plant carbon substrate utilization by Auxenochlorella protothecoides.</title>
        <authorList>
            <person name="Vogler B.W."/>
            <person name="Starkenburg S.R."/>
            <person name="Sudasinghe N."/>
            <person name="Schambach J.Y."/>
            <person name="Rollin J.A."/>
            <person name="Pattathil S."/>
            <person name="Barry A.N."/>
        </authorList>
    </citation>
    <scope>NUCLEOTIDE SEQUENCE [LARGE SCALE GENOMIC DNA]</scope>
    <source>
        <strain evidence="2">UTEX 25</strain>
    </source>
</reference>
<protein>
    <submittedName>
        <fullName evidence="1">Uncharacterized protein</fullName>
    </submittedName>
</protein>
<dbReference type="AlphaFoldDB" id="A0A3M7L0P9"/>
<proteinExistence type="predicted"/>